<proteinExistence type="predicted"/>
<evidence type="ECO:0000256" key="1">
    <source>
        <dbReference type="SAM" id="SignalP"/>
    </source>
</evidence>
<dbReference type="EMBL" id="NRPP01000014">
    <property type="protein sequence ID" value="TFJ25770.1"/>
    <property type="molecule type" value="Genomic_DNA"/>
</dbReference>
<feature type="chain" id="PRO_5038831757" evidence="1">
    <location>
        <begin position="29"/>
        <end position="153"/>
    </location>
</feature>
<sequence>MKKNLLLSALFMAILSVGGLLINNQATKATPLVEDFTFEASAPNLAKYHLVDMWSSKVEFKGNRLTVTDGRVGNTVELPVNHKYKVTLKKAQGKLTIFGGILDVKSFDLANQETVDYSFVLQKGSIEGPKTAKISFGSYGTSSFSGYTIEQLN</sequence>
<evidence type="ECO:0000313" key="3">
    <source>
        <dbReference type="Proteomes" id="UP000297938"/>
    </source>
</evidence>
<gene>
    <name evidence="2" type="ORF">CKN69_08515</name>
</gene>
<protein>
    <submittedName>
        <fullName evidence="2">Uncharacterized protein</fullName>
    </submittedName>
</protein>
<feature type="signal peptide" evidence="1">
    <location>
        <begin position="1"/>
        <end position="28"/>
    </location>
</feature>
<dbReference type="Proteomes" id="UP000297938">
    <property type="component" value="Unassembled WGS sequence"/>
</dbReference>
<reference evidence="2 3" key="1">
    <citation type="journal article" date="2018" name="Int. J. Food Microbiol.">
        <title>Growth of Carnobacterium spp. isolated from chilled vacuum-packaged meat under relevant acidic conditions.</title>
        <authorList>
            <person name="Zhang P."/>
            <person name="Badoni M."/>
            <person name="Ganzle M."/>
            <person name="Yang X."/>
        </authorList>
    </citation>
    <scope>NUCLEOTIDE SEQUENCE [LARGE SCALE GENOMIC DNA]</scope>
    <source>
        <strain evidence="2 3">B2</strain>
    </source>
</reference>
<dbReference type="AlphaFoldDB" id="A0A7Z8CY15"/>
<accession>A0A7Z8CY15</accession>
<keyword evidence="1" id="KW-0732">Signal</keyword>
<evidence type="ECO:0000313" key="2">
    <source>
        <dbReference type="EMBL" id="TFJ25770.1"/>
    </source>
</evidence>
<comment type="caution">
    <text evidence="2">The sequence shown here is derived from an EMBL/GenBank/DDBJ whole genome shotgun (WGS) entry which is preliminary data.</text>
</comment>
<name>A0A7Z8CY15_CARDV</name>
<organism evidence="2 3">
    <name type="scientific">Carnobacterium divergens</name>
    <name type="common">Lactobacillus divergens</name>
    <dbReference type="NCBI Taxonomy" id="2748"/>
    <lineage>
        <taxon>Bacteria</taxon>
        <taxon>Bacillati</taxon>
        <taxon>Bacillota</taxon>
        <taxon>Bacilli</taxon>
        <taxon>Lactobacillales</taxon>
        <taxon>Carnobacteriaceae</taxon>
        <taxon>Carnobacterium</taxon>
    </lineage>
</organism>
<dbReference type="RefSeq" id="WP_135026150.1">
    <property type="nucleotide sequence ID" value="NZ_JBFUWK010000004.1"/>
</dbReference>